<dbReference type="InterPro" id="IPR029026">
    <property type="entry name" value="tRNA_m1G_MTases_N"/>
</dbReference>
<dbReference type="RefSeq" id="WP_085492606.1">
    <property type="nucleotide sequence ID" value="NZ_FXAZ01000001.1"/>
</dbReference>
<keyword evidence="8 12" id="KW-0808">Transferase</keyword>
<dbReference type="EC" id="2.1.1.193" evidence="3 12"/>
<evidence type="ECO:0000259" key="13">
    <source>
        <dbReference type="Pfam" id="PF04452"/>
    </source>
</evidence>
<dbReference type="Gene3D" id="2.40.240.20">
    <property type="entry name" value="Hypothetical PUA domain-like, domain 1"/>
    <property type="match status" value="1"/>
</dbReference>
<dbReference type="GO" id="GO:0070475">
    <property type="term" value="P:rRNA base methylation"/>
    <property type="evidence" value="ECO:0007669"/>
    <property type="project" value="TreeGrafter"/>
</dbReference>
<dbReference type="GO" id="GO:0005737">
    <property type="term" value="C:cytoplasm"/>
    <property type="evidence" value="ECO:0007669"/>
    <property type="project" value="UniProtKB-SubCell"/>
</dbReference>
<dbReference type="InterPro" id="IPR046886">
    <property type="entry name" value="RsmE_MTase_dom"/>
</dbReference>
<evidence type="ECO:0000313" key="15">
    <source>
        <dbReference type="EMBL" id="SMG12313.1"/>
    </source>
</evidence>
<proteinExistence type="inferred from homology"/>
<dbReference type="PANTHER" id="PTHR30027">
    <property type="entry name" value="RIBOSOMAL RNA SMALL SUBUNIT METHYLTRANSFERASE E"/>
    <property type="match status" value="1"/>
</dbReference>
<evidence type="ECO:0000256" key="8">
    <source>
        <dbReference type="ARBA" id="ARBA00022679"/>
    </source>
</evidence>
<dbReference type="GO" id="GO:0070042">
    <property type="term" value="F:rRNA (uridine-N3-)-methyltransferase activity"/>
    <property type="evidence" value="ECO:0007669"/>
    <property type="project" value="TreeGrafter"/>
</dbReference>
<comment type="subcellular location">
    <subcellularLocation>
        <location evidence="1 12">Cytoplasm</location>
    </subcellularLocation>
</comment>
<keyword evidence="16" id="KW-1185">Reference proteome</keyword>
<dbReference type="CDD" id="cd18084">
    <property type="entry name" value="RsmE-like"/>
    <property type="match status" value="1"/>
</dbReference>
<keyword evidence="9 12" id="KW-0949">S-adenosyl-L-methionine</keyword>
<evidence type="ECO:0000256" key="2">
    <source>
        <dbReference type="ARBA" id="ARBA00005528"/>
    </source>
</evidence>
<dbReference type="InterPro" id="IPR015947">
    <property type="entry name" value="PUA-like_sf"/>
</dbReference>
<dbReference type="PIRSF" id="PIRSF015601">
    <property type="entry name" value="MTase_slr0722"/>
    <property type="match status" value="1"/>
</dbReference>
<evidence type="ECO:0000256" key="7">
    <source>
        <dbReference type="ARBA" id="ARBA00022603"/>
    </source>
</evidence>
<dbReference type="SUPFAM" id="SSF88697">
    <property type="entry name" value="PUA domain-like"/>
    <property type="match status" value="1"/>
</dbReference>
<evidence type="ECO:0000256" key="4">
    <source>
        <dbReference type="ARBA" id="ARBA00013673"/>
    </source>
</evidence>
<accession>A0A1X7ICY9</accession>
<evidence type="ECO:0000256" key="1">
    <source>
        <dbReference type="ARBA" id="ARBA00004496"/>
    </source>
</evidence>
<gene>
    <name evidence="15" type="ORF">SAMN06295960_0324</name>
</gene>
<dbReference type="InterPro" id="IPR006700">
    <property type="entry name" value="RsmE"/>
</dbReference>
<dbReference type="PANTHER" id="PTHR30027:SF3">
    <property type="entry name" value="16S RRNA (URACIL(1498)-N(3))-METHYLTRANSFERASE"/>
    <property type="match status" value="1"/>
</dbReference>
<dbReference type="Pfam" id="PF20260">
    <property type="entry name" value="PUA_4"/>
    <property type="match status" value="1"/>
</dbReference>
<dbReference type="Pfam" id="PF04452">
    <property type="entry name" value="Methyltrans_RNA"/>
    <property type="match status" value="1"/>
</dbReference>
<evidence type="ECO:0000256" key="5">
    <source>
        <dbReference type="ARBA" id="ARBA00022490"/>
    </source>
</evidence>
<evidence type="ECO:0000256" key="10">
    <source>
        <dbReference type="ARBA" id="ARBA00025699"/>
    </source>
</evidence>
<dbReference type="InterPro" id="IPR046887">
    <property type="entry name" value="RsmE_PUA-like"/>
</dbReference>
<dbReference type="NCBIfam" id="NF008692">
    <property type="entry name" value="PRK11713.1-5"/>
    <property type="match status" value="1"/>
</dbReference>
<sequence>MQKYFVAPEQFGEQYIEITGQDAHHITKVMRQKPGDAFIVSDGVSREALVQLDVIEDKAVRAIIVEHRTLDREPAMQVAIAQSLPKGDKMELIIQKCTEIGAVAFVPFVSERTVVQYDAKKEAKRMERWGKIAKEAAEQSHRNLVPSIERALSWKELLQSIEAYDLALFCYENEQGTELRDVARPFVERRLADNQRAARVLIIVGPEGGFASREVEEIMQAGAKCVGLGRRILRAETAGMLALGCLLYESGEMGGI</sequence>
<evidence type="ECO:0000256" key="12">
    <source>
        <dbReference type="PIRNR" id="PIRNR015601"/>
    </source>
</evidence>
<dbReference type="EMBL" id="FXAZ01000001">
    <property type="protein sequence ID" value="SMG12313.1"/>
    <property type="molecule type" value="Genomic_DNA"/>
</dbReference>
<feature type="domain" description="Ribosomal RNA small subunit methyltransferase E PUA-like" evidence="14">
    <location>
        <begin position="18"/>
        <end position="64"/>
    </location>
</feature>
<dbReference type="OrthoDB" id="9815641at2"/>
<dbReference type="AlphaFoldDB" id="A0A1X7ICY9"/>
<comment type="similarity">
    <text evidence="2 12">Belongs to the RNA methyltransferase RsmE family.</text>
</comment>
<keyword evidence="5 12" id="KW-0963">Cytoplasm</keyword>
<dbReference type="InterPro" id="IPR029028">
    <property type="entry name" value="Alpha/beta_knot_MTases"/>
</dbReference>
<evidence type="ECO:0000256" key="9">
    <source>
        <dbReference type="ARBA" id="ARBA00022691"/>
    </source>
</evidence>
<dbReference type="STRING" id="1852522.SAMN06295960_0324"/>
<comment type="function">
    <text evidence="10 12">Specifically methylates the N3 position of the uracil ring of uridine 1498 (m3U1498) in 16S rRNA. Acts on the fully assembled 30S ribosomal subunit.</text>
</comment>
<dbReference type="Proteomes" id="UP000193834">
    <property type="component" value="Unassembled WGS sequence"/>
</dbReference>
<dbReference type="NCBIfam" id="TIGR00046">
    <property type="entry name" value="RsmE family RNA methyltransferase"/>
    <property type="match status" value="1"/>
</dbReference>
<keyword evidence="6 12" id="KW-0698">rRNA processing</keyword>
<protein>
    <recommendedName>
        <fullName evidence="4 12">Ribosomal RNA small subunit methyltransferase E</fullName>
        <ecNumber evidence="3 12">2.1.1.193</ecNumber>
    </recommendedName>
</protein>
<organism evidence="15 16">
    <name type="scientific">Paenibacillus aquistagni</name>
    <dbReference type="NCBI Taxonomy" id="1852522"/>
    <lineage>
        <taxon>Bacteria</taxon>
        <taxon>Bacillati</taxon>
        <taxon>Bacillota</taxon>
        <taxon>Bacilli</taxon>
        <taxon>Bacillales</taxon>
        <taxon>Paenibacillaceae</taxon>
        <taxon>Paenibacillus</taxon>
    </lineage>
</organism>
<evidence type="ECO:0000256" key="3">
    <source>
        <dbReference type="ARBA" id="ARBA00012328"/>
    </source>
</evidence>
<evidence type="ECO:0000256" key="6">
    <source>
        <dbReference type="ARBA" id="ARBA00022552"/>
    </source>
</evidence>
<keyword evidence="7 12" id="KW-0489">Methyltransferase</keyword>
<evidence type="ECO:0000313" key="16">
    <source>
        <dbReference type="Proteomes" id="UP000193834"/>
    </source>
</evidence>
<reference evidence="15 16" key="1">
    <citation type="submission" date="2017-04" db="EMBL/GenBank/DDBJ databases">
        <authorList>
            <person name="Afonso C.L."/>
            <person name="Miller P.J."/>
            <person name="Scott M.A."/>
            <person name="Spackman E."/>
            <person name="Goraichik I."/>
            <person name="Dimitrov K.M."/>
            <person name="Suarez D.L."/>
            <person name="Swayne D.E."/>
        </authorList>
    </citation>
    <scope>NUCLEOTIDE SEQUENCE [LARGE SCALE GENOMIC DNA]</scope>
    <source>
        <strain evidence="15 16">11</strain>
    </source>
</reference>
<evidence type="ECO:0000256" key="11">
    <source>
        <dbReference type="ARBA" id="ARBA00047944"/>
    </source>
</evidence>
<feature type="domain" description="Ribosomal RNA small subunit methyltransferase E methyltransferase" evidence="13">
    <location>
        <begin position="74"/>
        <end position="245"/>
    </location>
</feature>
<dbReference type="Gene3D" id="3.40.1280.10">
    <property type="match status" value="1"/>
</dbReference>
<dbReference type="SUPFAM" id="SSF75217">
    <property type="entry name" value="alpha/beta knot"/>
    <property type="match status" value="1"/>
</dbReference>
<name>A0A1X7ICY9_9BACL</name>
<comment type="catalytic activity">
    <reaction evidence="11 12">
        <text>uridine(1498) in 16S rRNA + S-adenosyl-L-methionine = N(3)-methyluridine(1498) in 16S rRNA + S-adenosyl-L-homocysteine + H(+)</text>
        <dbReference type="Rhea" id="RHEA:42920"/>
        <dbReference type="Rhea" id="RHEA-COMP:10283"/>
        <dbReference type="Rhea" id="RHEA-COMP:10284"/>
        <dbReference type="ChEBI" id="CHEBI:15378"/>
        <dbReference type="ChEBI" id="CHEBI:57856"/>
        <dbReference type="ChEBI" id="CHEBI:59789"/>
        <dbReference type="ChEBI" id="CHEBI:65315"/>
        <dbReference type="ChEBI" id="CHEBI:74502"/>
        <dbReference type="EC" id="2.1.1.193"/>
    </reaction>
</comment>
<evidence type="ECO:0000259" key="14">
    <source>
        <dbReference type="Pfam" id="PF20260"/>
    </source>
</evidence>